<proteinExistence type="predicted"/>
<gene>
    <name evidence="1" type="ORF">M440DRAFT_1071089</name>
</gene>
<sequence length="155" mass="17479">MCRWGRSTGQPDRAADSSDPCLRPVIVLPVSVRSTAASREYRANLQRKWQRLALACHSIRCLAREQEARAERGKQQAEWRLESAKDCYWPVSSPHLPLFGTVFPVFFIAAVSLHRRALSCTLVGLAQRGQMLEQRRRVQVARGSIARSISGIHVD</sequence>
<protein>
    <submittedName>
        <fullName evidence="1">Uncharacterized protein</fullName>
    </submittedName>
</protein>
<name>A0A2T4BUR0_TRILO</name>
<evidence type="ECO:0000313" key="1">
    <source>
        <dbReference type="EMBL" id="PTB73042.1"/>
    </source>
</evidence>
<reference evidence="1 2" key="1">
    <citation type="submission" date="2016-07" db="EMBL/GenBank/DDBJ databases">
        <title>Multiple horizontal gene transfer events from other fungi enriched the ability of initially mycotrophic Trichoderma (Ascomycota) to feed on dead plant biomass.</title>
        <authorList>
            <consortium name="DOE Joint Genome Institute"/>
            <person name="Aerts A."/>
            <person name="Atanasova L."/>
            <person name="Chenthamara K."/>
            <person name="Zhang J."/>
            <person name="Grujic M."/>
            <person name="Henrissat B."/>
            <person name="Kuo A."/>
            <person name="Salamov A."/>
            <person name="Lipzen A."/>
            <person name="Labutti K."/>
            <person name="Barry K."/>
            <person name="Miao Y."/>
            <person name="Rahimi M.J."/>
            <person name="Shen Q."/>
            <person name="Grigoriev I.V."/>
            <person name="Kubicek C.P."/>
            <person name="Druzhinina I.S."/>
        </authorList>
    </citation>
    <scope>NUCLEOTIDE SEQUENCE [LARGE SCALE GENOMIC DNA]</scope>
    <source>
        <strain evidence="1 2">ATCC 18648</strain>
    </source>
</reference>
<accession>A0A2T4BUR0</accession>
<dbReference type="Proteomes" id="UP000240760">
    <property type="component" value="Unassembled WGS sequence"/>
</dbReference>
<keyword evidence="2" id="KW-1185">Reference proteome</keyword>
<dbReference type="EMBL" id="KZ679139">
    <property type="protein sequence ID" value="PTB73042.1"/>
    <property type="molecule type" value="Genomic_DNA"/>
</dbReference>
<evidence type="ECO:0000313" key="2">
    <source>
        <dbReference type="Proteomes" id="UP000240760"/>
    </source>
</evidence>
<dbReference type="AlphaFoldDB" id="A0A2T4BUR0"/>
<organism evidence="1 2">
    <name type="scientific">Trichoderma longibrachiatum ATCC 18648</name>
    <dbReference type="NCBI Taxonomy" id="983965"/>
    <lineage>
        <taxon>Eukaryota</taxon>
        <taxon>Fungi</taxon>
        <taxon>Dikarya</taxon>
        <taxon>Ascomycota</taxon>
        <taxon>Pezizomycotina</taxon>
        <taxon>Sordariomycetes</taxon>
        <taxon>Hypocreomycetidae</taxon>
        <taxon>Hypocreales</taxon>
        <taxon>Hypocreaceae</taxon>
        <taxon>Trichoderma</taxon>
    </lineage>
</organism>